<reference evidence="1" key="1">
    <citation type="journal article" date="2019" name="PLoS Negl. Trop. Dis.">
        <title>Revisiting the worldwide diversity of Leptospira species in the environment.</title>
        <authorList>
            <person name="Vincent A.T."/>
            <person name="Schiettekatte O."/>
            <person name="Bourhy P."/>
            <person name="Veyrier F.J."/>
            <person name="Picardeau M."/>
        </authorList>
    </citation>
    <scope>NUCLEOTIDE SEQUENCE [LARGE SCALE GENOMIC DNA]</scope>
    <source>
        <strain evidence="1">201800293</strain>
    </source>
</reference>
<keyword evidence="2" id="KW-1185">Reference proteome</keyword>
<dbReference type="OrthoDB" id="329626at2"/>
<protein>
    <submittedName>
        <fullName evidence="1">Uncharacterized protein</fullName>
    </submittedName>
</protein>
<proteinExistence type="predicted"/>
<evidence type="ECO:0000313" key="2">
    <source>
        <dbReference type="Proteomes" id="UP000297239"/>
    </source>
</evidence>
<dbReference type="EMBL" id="RQFF01000037">
    <property type="protein sequence ID" value="TGK66789.1"/>
    <property type="molecule type" value="Genomic_DNA"/>
</dbReference>
<organism evidence="1 2">
    <name type="scientific">Leptospira kanakyensis</name>
    <dbReference type="NCBI Taxonomy" id="2484968"/>
    <lineage>
        <taxon>Bacteria</taxon>
        <taxon>Pseudomonadati</taxon>
        <taxon>Spirochaetota</taxon>
        <taxon>Spirochaetia</taxon>
        <taxon>Leptospirales</taxon>
        <taxon>Leptospiraceae</taxon>
        <taxon>Leptospira</taxon>
    </lineage>
</organism>
<dbReference type="Proteomes" id="UP000297239">
    <property type="component" value="Unassembled WGS sequence"/>
</dbReference>
<name>A0A6N4PZL0_9LEPT</name>
<sequence length="220" mass="26320">MNLLIVIFMILPLLNCALTIISPGLNSNFKLNKTTGIRFQEAAFYGSSYYDQSAYFLEFENLKEIVKDPNNATFNKNDMIYINQFNQNDINLLYEICFDKDKNINIMTDIENYKFKLNGDNSQSIVSYFYPYSYFKRDNYIKRHRPYYINDVHPKKENLLKTGNDYYMCIRNIVSFNTNAQKKSNYFEITTPRNLLINFTYDFDHKFIYYTNEEMEFSAK</sequence>
<accession>A0A6N4PZL0</accession>
<comment type="caution">
    <text evidence="1">The sequence shown here is derived from an EMBL/GenBank/DDBJ whole genome shotgun (WGS) entry which is preliminary data.</text>
</comment>
<evidence type="ECO:0000313" key="1">
    <source>
        <dbReference type="EMBL" id="TGK66789.1"/>
    </source>
</evidence>
<gene>
    <name evidence="1" type="ORF">EHQ18_16830</name>
</gene>
<dbReference type="AlphaFoldDB" id="A0A6N4PZL0"/>